<dbReference type="Proteomes" id="UP000573499">
    <property type="component" value="Unassembled WGS sequence"/>
</dbReference>
<evidence type="ECO:0000313" key="2">
    <source>
        <dbReference type="Proteomes" id="UP000573499"/>
    </source>
</evidence>
<organism evidence="1 2">
    <name type="scientific">Rugamonas apoptosis</name>
    <dbReference type="NCBI Taxonomy" id="2758570"/>
    <lineage>
        <taxon>Bacteria</taxon>
        <taxon>Pseudomonadati</taxon>
        <taxon>Pseudomonadota</taxon>
        <taxon>Betaproteobacteria</taxon>
        <taxon>Burkholderiales</taxon>
        <taxon>Oxalobacteraceae</taxon>
        <taxon>Telluria group</taxon>
        <taxon>Rugamonas</taxon>
    </lineage>
</organism>
<comment type="caution">
    <text evidence="1">The sequence shown here is derived from an EMBL/GenBank/DDBJ whole genome shotgun (WGS) entry which is preliminary data.</text>
</comment>
<dbReference type="AlphaFoldDB" id="A0A7W2FDP3"/>
<name>A0A7W2FDP3_9BURK</name>
<protein>
    <submittedName>
        <fullName evidence="1">Uncharacterized protein</fullName>
    </submittedName>
</protein>
<dbReference type="EMBL" id="JACEZU010000012">
    <property type="protein sequence ID" value="MBA5689815.1"/>
    <property type="molecule type" value="Genomic_DNA"/>
</dbReference>
<evidence type="ECO:0000313" key="1">
    <source>
        <dbReference type="EMBL" id="MBA5689815.1"/>
    </source>
</evidence>
<reference evidence="1 2" key="1">
    <citation type="submission" date="2020-07" db="EMBL/GenBank/DDBJ databases">
        <title>Novel species isolated from subtropical streams in China.</title>
        <authorList>
            <person name="Lu H."/>
        </authorList>
    </citation>
    <scope>NUCLEOTIDE SEQUENCE [LARGE SCALE GENOMIC DNA]</scope>
    <source>
        <strain evidence="1 2">LX47W</strain>
    </source>
</reference>
<sequence length="53" mass="6171">MRQYLLNPEAEAIPFGFAYLSDLVEGRSKDRIFIPKEKAAEFTGFMMEKFLHS</sequence>
<accession>A0A7W2FDP3</accession>
<dbReference type="RefSeq" id="WP_182156600.1">
    <property type="nucleotide sequence ID" value="NZ_JACEZU010000012.1"/>
</dbReference>
<keyword evidence="2" id="KW-1185">Reference proteome</keyword>
<gene>
    <name evidence="1" type="ORF">H3H39_22460</name>
</gene>
<proteinExistence type="predicted"/>